<keyword evidence="8 9" id="KW-0472">Membrane</keyword>
<dbReference type="Gene3D" id="3.30.70.1320">
    <property type="entry name" value="Multidrug efflux transporter AcrB pore domain like"/>
    <property type="match status" value="1"/>
</dbReference>
<comment type="caution">
    <text evidence="10">The sequence shown here is derived from an EMBL/GenBank/DDBJ whole genome shotgun (WGS) entry which is preliminary data.</text>
</comment>
<evidence type="ECO:0000313" key="11">
    <source>
        <dbReference type="Proteomes" id="UP000680020"/>
    </source>
</evidence>
<feature type="transmembrane region" description="Helical" evidence="9">
    <location>
        <begin position="340"/>
        <end position="359"/>
    </location>
</feature>
<feature type="transmembrane region" description="Helical" evidence="9">
    <location>
        <begin position="1015"/>
        <end position="1038"/>
    </location>
</feature>
<evidence type="ECO:0000256" key="5">
    <source>
        <dbReference type="ARBA" id="ARBA00022519"/>
    </source>
</evidence>
<evidence type="ECO:0000256" key="2">
    <source>
        <dbReference type="ARBA" id="ARBA00010942"/>
    </source>
</evidence>
<dbReference type="FunFam" id="3.30.2090.10:FF:000001">
    <property type="entry name" value="Efflux pump membrane transporter"/>
    <property type="match status" value="1"/>
</dbReference>
<organism evidence="10 11">
    <name type="scientific">Wohlfahrtiimonas chitiniclastica</name>
    <dbReference type="NCBI Taxonomy" id="400946"/>
    <lineage>
        <taxon>Bacteria</taxon>
        <taxon>Pseudomonadati</taxon>
        <taxon>Pseudomonadota</taxon>
        <taxon>Gammaproteobacteria</taxon>
        <taxon>Cardiobacteriales</taxon>
        <taxon>Ignatzschineriaceae</taxon>
        <taxon>Wohlfahrtiimonas</taxon>
    </lineage>
</organism>
<dbReference type="GO" id="GO:0042910">
    <property type="term" value="F:xenobiotic transmembrane transporter activity"/>
    <property type="evidence" value="ECO:0007669"/>
    <property type="project" value="TreeGrafter"/>
</dbReference>
<dbReference type="GeneID" id="58263771"/>
<gene>
    <name evidence="10" type="ORF">J7561_06210</name>
</gene>
<evidence type="ECO:0000256" key="3">
    <source>
        <dbReference type="ARBA" id="ARBA00022448"/>
    </source>
</evidence>
<comment type="subcellular location">
    <subcellularLocation>
        <location evidence="1 9">Cell inner membrane</location>
        <topology evidence="1 9">Multi-pass membrane protein</topology>
    </subcellularLocation>
</comment>
<evidence type="ECO:0000256" key="6">
    <source>
        <dbReference type="ARBA" id="ARBA00022692"/>
    </source>
</evidence>
<dbReference type="FunFam" id="1.20.1640.10:FF:000001">
    <property type="entry name" value="Efflux pump membrane transporter"/>
    <property type="match status" value="1"/>
</dbReference>
<keyword evidence="3 9" id="KW-0813">Transport</keyword>
<dbReference type="PRINTS" id="PR00702">
    <property type="entry name" value="ACRIFLAVINRP"/>
</dbReference>
<evidence type="ECO:0000256" key="7">
    <source>
        <dbReference type="ARBA" id="ARBA00022989"/>
    </source>
</evidence>
<dbReference type="Gene3D" id="3.30.70.1440">
    <property type="entry name" value="Multidrug efflux transporter AcrB pore domain"/>
    <property type="match status" value="1"/>
</dbReference>
<evidence type="ECO:0000256" key="1">
    <source>
        <dbReference type="ARBA" id="ARBA00004429"/>
    </source>
</evidence>
<keyword evidence="7 9" id="KW-1133">Transmembrane helix</keyword>
<dbReference type="Pfam" id="PF00873">
    <property type="entry name" value="ACR_tran"/>
    <property type="match status" value="1"/>
</dbReference>
<protein>
    <recommendedName>
        <fullName evidence="9">Efflux pump membrane transporter</fullName>
    </recommendedName>
</protein>
<evidence type="ECO:0000256" key="4">
    <source>
        <dbReference type="ARBA" id="ARBA00022475"/>
    </source>
</evidence>
<dbReference type="Gene3D" id="3.30.2090.10">
    <property type="entry name" value="Multidrug efflux transporter AcrB TolC docking domain, DN and DC subdomains"/>
    <property type="match status" value="2"/>
</dbReference>
<dbReference type="PANTHER" id="PTHR32063">
    <property type="match status" value="1"/>
</dbReference>
<feature type="transmembrane region" description="Helical" evidence="9">
    <location>
        <begin position="470"/>
        <end position="497"/>
    </location>
</feature>
<accession>A0AB35BZQ7</accession>
<dbReference type="NCBIfam" id="TIGR00915">
    <property type="entry name" value="2A0602"/>
    <property type="match status" value="1"/>
</dbReference>
<dbReference type="GO" id="GO:0009636">
    <property type="term" value="P:response to toxic substance"/>
    <property type="evidence" value="ECO:0007669"/>
    <property type="project" value="UniProtKB-ARBA"/>
</dbReference>
<dbReference type="Gene3D" id="3.30.70.1430">
    <property type="entry name" value="Multidrug efflux transporter AcrB pore domain"/>
    <property type="match status" value="2"/>
</dbReference>
<dbReference type="Gene3D" id="1.20.1640.10">
    <property type="entry name" value="Multidrug efflux transporter AcrB transmembrane domain"/>
    <property type="match status" value="2"/>
</dbReference>
<feature type="transmembrane region" description="Helical" evidence="9">
    <location>
        <begin position="912"/>
        <end position="932"/>
    </location>
</feature>
<name>A0AB35BZQ7_9GAMM</name>
<evidence type="ECO:0000256" key="9">
    <source>
        <dbReference type="RuleBase" id="RU364070"/>
    </source>
</evidence>
<dbReference type="GO" id="GO:0005886">
    <property type="term" value="C:plasma membrane"/>
    <property type="evidence" value="ECO:0007669"/>
    <property type="project" value="UniProtKB-SubCell"/>
</dbReference>
<feature type="transmembrane region" description="Helical" evidence="9">
    <location>
        <begin position="887"/>
        <end position="905"/>
    </location>
</feature>
<dbReference type="InterPro" id="IPR001036">
    <property type="entry name" value="Acrflvin-R"/>
</dbReference>
<dbReference type="SUPFAM" id="SSF82714">
    <property type="entry name" value="Multidrug efflux transporter AcrB TolC docking domain, DN and DC subdomains"/>
    <property type="match status" value="2"/>
</dbReference>
<dbReference type="NCBIfam" id="NF000282">
    <property type="entry name" value="RND_permease_1"/>
    <property type="match status" value="1"/>
</dbReference>
<keyword evidence="4" id="KW-1003">Cell membrane</keyword>
<feature type="transmembrane region" description="Helical" evidence="9">
    <location>
        <begin position="552"/>
        <end position="567"/>
    </location>
</feature>
<sequence length="1062" mass="116253">MARFFIDRPIFAWVLAILTMFLGILSLRSLPVAQYPEIAPPQVSIVGMYPGANATTIENSVTQVIEQNLSGLDGFRYMNSSSTSQGSFQITLTFNQGVDPDMAQVQVQNKIQTALSTLPEDVQRQGVTVQKSSGSFFMVVSFYSKDGKYSNADIGDFINTNIKDTISRINGLGDIQFFGSGYAMRVWLDPYLLNKYGMTPMDVLSAIKEQNTQVAFGQLGATPTVPGQEINFTITAQTQLESVGQFEDIQLRVNEDGSQVRLADVARIELAAESTAFDAKYNNQSSAALGLSLASGANALDTAHDVKDTLKRLSVLLPEGIDYAFPYDTTPFVEISIHNVVKTLIEAVALVFVVMYLFLRNIRATIIPTLAIPVVLLGTFAVLDVFGFTLNTLTLFAMVLAIGLLVDDAIVVVENVERIMEEEGLSPIEATRKSMDQITSALVGIAVVLSAVFVPMAFLSGASGVIYRQFSITIITAMSLSVVCAIIFTSALCATILKSPHDKTEPKGIGKLFAAVGRVVDWPVTKFNNWFDRMNQRYRGGATHAVTHPKRYLVAFFAMLALIYYGFSRLPTSFLPDEDQGILIGMTIGPDGTALDITSEILEQISNHVLTEEKNSIDAIMAISGFSFGGRGGQHGLFFLKLKDWSERKDPAQKLAAIQKRLAEYLQTIPSTQGFVFAPPAIIELGTASGVSFTLQNVTGLPHEQFMGEVMKFMGIVATQSKTMNVQTLRPSGQFDGPQLHVDIDQEKARALQITVGDINSSLAIAWGSLYVNDFVDRGRIKKVLLQGDAEYRMQPEDFDKWYVRNKVGQMVPFSAFASTRWTQGSPQLNRFDGYSAFPFSIEAKHGFSTGEVMNEIEAFTQQYLDGVQVQWTDTSYEERKTGNMQIYLYIISIFVIFLSLAALYESWSIPFAVIFTLPVGVIGAVAAANLVDIQNDVYFQVGLLTVLGLTSKNAILIIEFAKDLLLQGKNIVEATVEAAHLRLRPIIMTSLAFGFGVLPMALSNGAGSGAQNVVGRTVIGGMIGGTLLVLFYAPVFFSMIGKGFSKKEHEIYEKEQAKKAS</sequence>
<feature type="transmembrane region" description="Helical" evidence="9">
    <location>
        <begin position="938"/>
        <end position="961"/>
    </location>
</feature>
<dbReference type="GO" id="GO:0015562">
    <property type="term" value="F:efflux transmembrane transporter activity"/>
    <property type="evidence" value="ECO:0007669"/>
    <property type="project" value="InterPro"/>
</dbReference>
<reference evidence="10" key="1">
    <citation type="submission" date="2021-03" db="EMBL/GenBank/DDBJ databases">
        <title>Identification and antibiotic profiling of Wohlfahrtiimonas chitiniclastica, an underestimated human pathogen.</title>
        <authorList>
            <person name="Kopf A."/>
            <person name="Bunk B."/>
            <person name="Coldewey S."/>
            <person name="Gunzer F."/>
            <person name="Riedel T."/>
            <person name="Schroettner P."/>
        </authorList>
    </citation>
    <scope>NUCLEOTIDE SEQUENCE</scope>
    <source>
        <strain evidence="10">DSM 100917</strain>
    </source>
</reference>
<dbReference type="EMBL" id="JAGIBU010000004">
    <property type="protein sequence ID" value="MBS7824797.1"/>
    <property type="molecule type" value="Genomic_DNA"/>
</dbReference>
<feature type="transmembrane region" description="Helical" evidence="9">
    <location>
        <begin position="437"/>
        <end position="458"/>
    </location>
</feature>
<keyword evidence="5 9" id="KW-0997">Cell inner membrane</keyword>
<feature type="transmembrane region" description="Helical" evidence="9">
    <location>
        <begin position="395"/>
        <end position="416"/>
    </location>
</feature>
<keyword evidence="6 9" id="KW-0812">Transmembrane</keyword>
<feature type="transmembrane region" description="Helical" evidence="9">
    <location>
        <begin position="366"/>
        <end position="389"/>
    </location>
</feature>
<dbReference type="FunFam" id="3.30.70.1430:FF:000001">
    <property type="entry name" value="Efflux pump membrane transporter"/>
    <property type="match status" value="1"/>
</dbReference>
<dbReference type="InterPro" id="IPR027463">
    <property type="entry name" value="AcrB_DN_DC_subdom"/>
</dbReference>
<feature type="transmembrane region" description="Helical" evidence="9">
    <location>
        <begin position="982"/>
        <end position="1003"/>
    </location>
</feature>
<dbReference type="FunFam" id="3.30.2090.10:FF:000002">
    <property type="entry name" value="Efflux pump membrane transporter"/>
    <property type="match status" value="1"/>
</dbReference>
<dbReference type="RefSeq" id="WP_008316187.1">
    <property type="nucleotide sequence ID" value="NZ_CP115969.1"/>
</dbReference>
<proteinExistence type="inferred from homology"/>
<dbReference type="Proteomes" id="UP000680020">
    <property type="component" value="Unassembled WGS sequence"/>
</dbReference>
<dbReference type="PANTHER" id="PTHR32063:SF13">
    <property type="entry name" value="MULTIDRUG EFFLUX PUMP SUBUNIT ACRB-RELATED"/>
    <property type="match status" value="1"/>
</dbReference>
<comment type="caution">
    <text evidence="9">Lacks conserved residue(s) required for the propagation of feature annotation.</text>
</comment>
<comment type="similarity">
    <text evidence="2 9">Belongs to the resistance-nodulation-cell division (RND) (TC 2.A.6) family.</text>
</comment>
<dbReference type="InterPro" id="IPR004764">
    <property type="entry name" value="MdtF-like"/>
</dbReference>
<dbReference type="SUPFAM" id="SSF82866">
    <property type="entry name" value="Multidrug efflux transporter AcrB transmembrane domain"/>
    <property type="match status" value="2"/>
</dbReference>
<evidence type="ECO:0000313" key="10">
    <source>
        <dbReference type="EMBL" id="MBS7824797.1"/>
    </source>
</evidence>
<evidence type="ECO:0000256" key="8">
    <source>
        <dbReference type="ARBA" id="ARBA00023136"/>
    </source>
</evidence>
<dbReference type="SUPFAM" id="SSF82693">
    <property type="entry name" value="Multidrug efflux transporter AcrB pore domain, PN1, PN2, PC1 and PC2 subdomains"/>
    <property type="match status" value="4"/>
</dbReference>
<dbReference type="AlphaFoldDB" id="A0AB35BZQ7"/>